<dbReference type="AlphaFoldDB" id="A0A835LJU0"/>
<proteinExistence type="predicted"/>
<evidence type="ECO:0000313" key="2">
    <source>
        <dbReference type="Proteomes" id="UP000631114"/>
    </source>
</evidence>
<evidence type="ECO:0000313" key="1">
    <source>
        <dbReference type="EMBL" id="KAF9597490.1"/>
    </source>
</evidence>
<name>A0A835LJU0_9MAGN</name>
<gene>
    <name evidence="1" type="ORF">IFM89_019017</name>
</gene>
<sequence>MQTVNEINNTSDPLLFANDGAANTPALAEYHGELQDVVDNTVKHDFMTLADGVNMLLQDPTDIIHPPEDAVSFDPEILDSLRNENFEKELSDQRVFANDGATNIPALAEYHGELLDVVYNTAELDFMTLADGVNMLLQNPDDIVHPPEDATNFEIKDTTIGEDLDVNTTNGKVGKQWYTSKSRQWNKFSHLEEAIYTICEDKIHAKFDEIPLDIQLIDVLGCKPREDPKCDGFLMLQLSQISRNPDRKYLKCQYGNCQSGLKWLDEAILDVKNDSTNGYHKCGDTSHWKIQCPWNNCVCNNKMCGGERSLKTTQNGLNTRRKYLKCSLCLSFEWLSNAMREARQKTEKFDPTVTIKMALSDNFTKMSLK</sequence>
<dbReference type="Proteomes" id="UP000631114">
    <property type="component" value="Unassembled WGS sequence"/>
</dbReference>
<reference evidence="1 2" key="1">
    <citation type="submission" date="2020-10" db="EMBL/GenBank/DDBJ databases">
        <title>The Coptis chinensis genome and diversification of protoberbering-type alkaloids.</title>
        <authorList>
            <person name="Wang B."/>
            <person name="Shu S."/>
            <person name="Song C."/>
            <person name="Liu Y."/>
        </authorList>
    </citation>
    <scope>NUCLEOTIDE SEQUENCE [LARGE SCALE GENOMIC DNA]</scope>
    <source>
        <strain evidence="1">HL-2020</strain>
        <tissue evidence="1">Leaf</tissue>
    </source>
</reference>
<comment type="caution">
    <text evidence="1">The sequence shown here is derived from an EMBL/GenBank/DDBJ whole genome shotgun (WGS) entry which is preliminary data.</text>
</comment>
<dbReference type="EMBL" id="JADFTS010000007">
    <property type="protein sequence ID" value="KAF9597490.1"/>
    <property type="molecule type" value="Genomic_DNA"/>
</dbReference>
<dbReference type="OrthoDB" id="2006132at2759"/>
<organism evidence="1 2">
    <name type="scientific">Coptis chinensis</name>
    <dbReference type="NCBI Taxonomy" id="261450"/>
    <lineage>
        <taxon>Eukaryota</taxon>
        <taxon>Viridiplantae</taxon>
        <taxon>Streptophyta</taxon>
        <taxon>Embryophyta</taxon>
        <taxon>Tracheophyta</taxon>
        <taxon>Spermatophyta</taxon>
        <taxon>Magnoliopsida</taxon>
        <taxon>Ranunculales</taxon>
        <taxon>Ranunculaceae</taxon>
        <taxon>Coptidoideae</taxon>
        <taxon>Coptis</taxon>
    </lineage>
</organism>
<keyword evidence="2" id="KW-1185">Reference proteome</keyword>
<accession>A0A835LJU0</accession>
<protein>
    <submittedName>
        <fullName evidence="1">Uncharacterized protein</fullName>
    </submittedName>
</protein>